<gene>
    <name evidence="1" type="ORF">B0H16DRAFT_1745803</name>
</gene>
<name>A0AAD7H0W3_9AGAR</name>
<comment type="caution">
    <text evidence="1">The sequence shown here is derived from an EMBL/GenBank/DDBJ whole genome shotgun (WGS) entry which is preliminary data.</text>
</comment>
<proteinExistence type="predicted"/>
<dbReference type="Proteomes" id="UP001215598">
    <property type="component" value="Unassembled WGS sequence"/>
</dbReference>
<protein>
    <submittedName>
        <fullName evidence="1">Uncharacterized protein</fullName>
    </submittedName>
</protein>
<dbReference type="EMBL" id="JARKIB010000418">
    <property type="protein sequence ID" value="KAJ7709404.1"/>
    <property type="molecule type" value="Genomic_DNA"/>
</dbReference>
<sequence length="346" mass="40013">MAPNFDSRKFSTSRLRSAHGYDNEPVIDNGLAFRLPKFTDYHSRIILRAGVRWMIWSPNLRQDPFYPGAFIHQVPLLLPTEKEQIRTDGHGGRWDYTRNPQHYSHYRPWLAFIVRPGFQEPFDVEYDKVHSVWESTSPEGGRIPPDALQALIERNDLLEAQIKSLFPNAKQIQSGVVSRRPLHPDRAAPDGLLKIDRYEKLLDRMMECQRGIKEKATWVTFVRTWVLNPPSVEFNVRDEVIQAEEKFVGVWLNGDHPEFGWWYLTRAAIPCYIINRIGQSIPATPQCTTFTERTPVSSLQSPYYKYDCIALASGGRYTTHEVGYPQAEKVAQNGLDLARSDLRWQL</sequence>
<accession>A0AAD7H0W3</accession>
<evidence type="ECO:0000313" key="1">
    <source>
        <dbReference type="EMBL" id="KAJ7709404.1"/>
    </source>
</evidence>
<keyword evidence="2" id="KW-1185">Reference proteome</keyword>
<evidence type="ECO:0000313" key="2">
    <source>
        <dbReference type="Proteomes" id="UP001215598"/>
    </source>
</evidence>
<organism evidence="1 2">
    <name type="scientific">Mycena metata</name>
    <dbReference type="NCBI Taxonomy" id="1033252"/>
    <lineage>
        <taxon>Eukaryota</taxon>
        <taxon>Fungi</taxon>
        <taxon>Dikarya</taxon>
        <taxon>Basidiomycota</taxon>
        <taxon>Agaricomycotina</taxon>
        <taxon>Agaricomycetes</taxon>
        <taxon>Agaricomycetidae</taxon>
        <taxon>Agaricales</taxon>
        <taxon>Marasmiineae</taxon>
        <taxon>Mycenaceae</taxon>
        <taxon>Mycena</taxon>
    </lineage>
</organism>
<reference evidence="1" key="1">
    <citation type="submission" date="2023-03" db="EMBL/GenBank/DDBJ databases">
        <title>Massive genome expansion in bonnet fungi (Mycena s.s.) driven by repeated elements and novel gene families across ecological guilds.</title>
        <authorList>
            <consortium name="Lawrence Berkeley National Laboratory"/>
            <person name="Harder C.B."/>
            <person name="Miyauchi S."/>
            <person name="Viragh M."/>
            <person name="Kuo A."/>
            <person name="Thoen E."/>
            <person name="Andreopoulos B."/>
            <person name="Lu D."/>
            <person name="Skrede I."/>
            <person name="Drula E."/>
            <person name="Henrissat B."/>
            <person name="Morin E."/>
            <person name="Kohler A."/>
            <person name="Barry K."/>
            <person name="LaButti K."/>
            <person name="Morin E."/>
            <person name="Salamov A."/>
            <person name="Lipzen A."/>
            <person name="Mereny Z."/>
            <person name="Hegedus B."/>
            <person name="Baldrian P."/>
            <person name="Stursova M."/>
            <person name="Weitz H."/>
            <person name="Taylor A."/>
            <person name="Grigoriev I.V."/>
            <person name="Nagy L.G."/>
            <person name="Martin F."/>
            <person name="Kauserud H."/>
        </authorList>
    </citation>
    <scope>NUCLEOTIDE SEQUENCE</scope>
    <source>
        <strain evidence="1">CBHHK182m</strain>
    </source>
</reference>
<dbReference type="AlphaFoldDB" id="A0AAD7H0W3"/>